<keyword evidence="4" id="KW-0496">Mitochondrion</keyword>
<evidence type="ECO:0000256" key="1">
    <source>
        <dbReference type="ARBA" id="ARBA00004173"/>
    </source>
</evidence>
<dbReference type="InterPro" id="IPR000352">
    <property type="entry name" value="Pep_chain_release_fac_I"/>
</dbReference>
<feature type="region of interest" description="Disordered" evidence="5">
    <location>
        <begin position="63"/>
        <end position="102"/>
    </location>
</feature>
<gene>
    <name evidence="7" type="ORF">AAF712_001319</name>
</gene>
<organism evidence="7 8">
    <name type="scientific">Marasmius tenuissimus</name>
    <dbReference type="NCBI Taxonomy" id="585030"/>
    <lineage>
        <taxon>Eukaryota</taxon>
        <taxon>Fungi</taxon>
        <taxon>Dikarya</taxon>
        <taxon>Basidiomycota</taxon>
        <taxon>Agaricomycotina</taxon>
        <taxon>Agaricomycetes</taxon>
        <taxon>Agaricomycetidae</taxon>
        <taxon>Agaricales</taxon>
        <taxon>Marasmiineae</taxon>
        <taxon>Marasmiaceae</taxon>
        <taxon>Marasmius</taxon>
    </lineage>
</organism>
<feature type="compositionally biased region" description="Basic and acidic residues" evidence="5">
    <location>
        <begin position="191"/>
        <end position="205"/>
    </location>
</feature>
<dbReference type="PANTHER" id="PTHR46203">
    <property type="entry name" value="PROBABLE PEPTIDE CHAIN RELEASE FACTOR C12ORF65"/>
    <property type="match status" value="1"/>
</dbReference>
<evidence type="ECO:0000313" key="7">
    <source>
        <dbReference type="EMBL" id="KAL0071462.1"/>
    </source>
</evidence>
<sequence length="229" mass="26055">MRQDALAARNETDPVAYQQYADQARDIATFLRRNVVQATRINDLNSADGEQLWKVHLTEHTELGDNESIRNPPKMESSRNSRRRGKGPAEPVAPPAEVASPRSLHFSALKKAHKKRTVPELNEADIEETFVRGSGPGGQSVNKTENNVQLLHKPTGLRVACQETRSLSMNRQLARRILLEKLDQIQNPGLSKEEFKRARQRERERQRRKKAKKKARAKEEVEEEDPGEA</sequence>
<evidence type="ECO:0000256" key="4">
    <source>
        <dbReference type="ARBA" id="ARBA00023128"/>
    </source>
</evidence>
<name>A0ABR3ABW8_9AGAR</name>
<dbReference type="InterPro" id="IPR052405">
    <property type="entry name" value="Mito_Transl_Release_Factor"/>
</dbReference>
<accession>A0ABR3ABW8</accession>
<keyword evidence="3" id="KW-0809">Transit peptide</keyword>
<dbReference type="SUPFAM" id="SSF75620">
    <property type="entry name" value="Release factor"/>
    <property type="match status" value="1"/>
</dbReference>
<evidence type="ECO:0000256" key="3">
    <source>
        <dbReference type="ARBA" id="ARBA00022946"/>
    </source>
</evidence>
<dbReference type="Pfam" id="PF00472">
    <property type="entry name" value="RF-1"/>
    <property type="match status" value="1"/>
</dbReference>
<comment type="subcellular location">
    <subcellularLocation>
        <location evidence="1">Mitochondrion</location>
    </subcellularLocation>
</comment>
<evidence type="ECO:0000256" key="5">
    <source>
        <dbReference type="SAM" id="MobiDB-lite"/>
    </source>
</evidence>
<dbReference type="Proteomes" id="UP001437256">
    <property type="component" value="Unassembled WGS sequence"/>
</dbReference>
<protein>
    <recommendedName>
        <fullName evidence="6">Prokaryotic-type class I peptide chain release factors domain-containing protein</fullName>
    </recommendedName>
</protein>
<reference evidence="7 8" key="1">
    <citation type="submission" date="2024-05" db="EMBL/GenBank/DDBJ databases">
        <title>A draft genome resource for the thread blight pathogen Marasmius tenuissimus strain MS-2.</title>
        <authorList>
            <person name="Yulfo-Soto G.E."/>
            <person name="Baruah I.K."/>
            <person name="Amoako-Attah I."/>
            <person name="Bukari Y."/>
            <person name="Meinhardt L.W."/>
            <person name="Bailey B.A."/>
            <person name="Cohen S.P."/>
        </authorList>
    </citation>
    <scope>NUCLEOTIDE SEQUENCE [LARGE SCALE GENOMIC DNA]</scope>
    <source>
        <strain evidence="7 8">MS-2</strain>
    </source>
</reference>
<keyword evidence="8" id="KW-1185">Reference proteome</keyword>
<dbReference type="EMBL" id="JBBXMP010000003">
    <property type="protein sequence ID" value="KAL0071462.1"/>
    <property type="molecule type" value="Genomic_DNA"/>
</dbReference>
<feature type="compositionally biased region" description="Basic residues" evidence="5">
    <location>
        <begin position="206"/>
        <end position="216"/>
    </location>
</feature>
<dbReference type="PANTHER" id="PTHR46203:SF1">
    <property type="entry name" value="MITOCHONDRIAL TRANSLATION RELEASE FACTOR IN RESCUE"/>
    <property type="match status" value="1"/>
</dbReference>
<feature type="compositionally biased region" description="Acidic residues" evidence="5">
    <location>
        <begin position="220"/>
        <end position="229"/>
    </location>
</feature>
<dbReference type="InterPro" id="IPR045853">
    <property type="entry name" value="Pep_chain_release_fac_I_sf"/>
</dbReference>
<proteinExistence type="inferred from homology"/>
<evidence type="ECO:0000259" key="6">
    <source>
        <dbReference type="Pfam" id="PF00472"/>
    </source>
</evidence>
<comment type="similarity">
    <text evidence="2">Belongs to the prokaryotic/mitochondrial release factor family.</text>
</comment>
<evidence type="ECO:0000256" key="2">
    <source>
        <dbReference type="ARBA" id="ARBA00010835"/>
    </source>
</evidence>
<evidence type="ECO:0000313" key="8">
    <source>
        <dbReference type="Proteomes" id="UP001437256"/>
    </source>
</evidence>
<feature type="domain" description="Prokaryotic-type class I peptide chain release factors" evidence="6">
    <location>
        <begin position="120"/>
        <end position="216"/>
    </location>
</feature>
<feature type="region of interest" description="Disordered" evidence="5">
    <location>
        <begin position="183"/>
        <end position="229"/>
    </location>
</feature>
<dbReference type="Gene3D" id="3.30.160.20">
    <property type="match status" value="1"/>
</dbReference>
<comment type="caution">
    <text evidence="7">The sequence shown here is derived from an EMBL/GenBank/DDBJ whole genome shotgun (WGS) entry which is preliminary data.</text>
</comment>